<dbReference type="EMBL" id="JAINWA010000003">
    <property type="protein sequence ID" value="MCD1655781.1"/>
    <property type="molecule type" value="Genomic_DNA"/>
</dbReference>
<feature type="signal peptide" evidence="2">
    <location>
        <begin position="1"/>
        <end position="19"/>
    </location>
</feature>
<reference evidence="4" key="1">
    <citation type="submission" date="2021-08" db="EMBL/GenBank/DDBJ databases">
        <title>Comparative analyses of Brucepasteria parasyntrophica and Teretinema zuelzerae.</title>
        <authorList>
            <person name="Song Y."/>
            <person name="Brune A."/>
        </authorList>
    </citation>
    <scope>NUCLEOTIDE SEQUENCE</scope>
    <source>
        <strain evidence="4">DSM 1903</strain>
    </source>
</reference>
<sequence length="748" mass="81173">MKKLIAFIAALLVVGTAVFADVSVKDLGDGTAEVTFFYGNPRATEVVIAGTWTDWQNAAEPMTKVEKGWEYKKVLPVATEMRYKFISDGNWTTDLKAPDFVDDGFGGKNGFVDVAAMAAASKAAAAGASAAAPSAKIKFMTWSMIGTQAQFRTSAVTDASKKGLSMDNATIGAKSYSKLTGNFIGNNPFFVELALAETGLDPVQDGGQLYLRDLDEAGTDVVTWNQGLIDLVNGLAGHPVSYLARTTDNSETSAGPGSNPFLGHLKFGFNTRYVNYLTGFNYAKPEISKSILLTTVDGNWDAGYQHMGGFNVFSLGDGLRQIGDAKINFVFAPNKSADRKGTKYGLWTIAGVEAGGVAAEAQYNAFYTGETLFSKPFEHDVIVGAKGKVAGVDVAAQAVVNVYENLDRVPNGSFWDMMGYTGYSRSAIKFSDGFDPVKHLAGTVQASYKLPEDFAGFTLGYRFRGLESNMLYVCDHHNDMGKDTQTAQLGYLNSQRISLDGYVKAADGLTVSFAPAMEMPLTVSDWDEYYALYGNTGLPNGRWNFNSKDSMKLETRLGADYDLSSVMGKKSSVSVYGKGKYNTEDADKFAGYDSSMLFSNAGLKFTVNEVSSAVKALDFYYGLDNTNDNQMFNTFVVSAALPMEIRTDVSFALRSLTPESSLSDNNYPFGFAIGVSKKINRMYKPTVYAQFVYDMDPYKNFGDGQDALNLDGYAVGSKVKYNGDSPAQDAVEVYNGWAACRLGLRWDL</sequence>
<accession>A0AAE3JJT7</accession>
<dbReference type="PANTHER" id="PTHR10343:SF84">
    <property type="entry name" value="5'-AMP-ACTIVATED PROTEIN KINASE SUBUNIT BETA-1"/>
    <property type="match status" value="1"/>
</dbReference>
<evidence type="ECO:0000313" key="5">
    <source>
        <dbReference type="Proteomes" id="UP001198163"/>
    </source>
</evidence>
<evidence type="ECO:0000259" key="3">
    <source>
        <dbReference type="Pfam" id="PF16561"/>
    </source>
</evidence>
<dbReference type="AlphaFoldDB" id="A0AAE3JJT7"/>
<feature type="domain" description="AMP-activated protein kinase glycogen-binding" evidence="3">
    <location>
        <begin position="42"/>
        <end position="116"/>
    </location>
</feature>
<dbReference type="CDD" id="cd02859">
    <property type="entry name" value="E_set_AMPKbeta_like_N"/>
    <property type="match status" value="1"/>
</dbReference>
<dbReference type="SUPFAM" id="SSF81296">
    <property type="entry name" value="E set domains"/>
    <property type="match status" value="1"/>
</dbReference>
<evidence type="ECO:0000256" key="2">
    <source>
        <dbReference type="SAM" id="SignalP"/>
    </source>
</evidence>
<dbReference type="PANTHER" id="PTHR10343">
    <property type="entry name" value="5'-AMP-ACTIVATED PROTEIN KINASE , BETA SUBUNIT"/>
    <property type="match status" value="1"/>
</dbReference>
<protein>
    <submittedName>
        <fullName evidence="4">Glycogen-binding domain-containing protein</fullName>
    </submittedName>
</protein>
<dbReference type="InterPro" id="IPR050827">
    <property type="entry name" value="CRP1_MDG1_kinase"/>
</dbReference>
<proteinExistence type="inferred from homology"/>
<feature type="chain" id="PRO_5042194048" evidence="2">
    <location>
        <begin position="20"/>
        <end position="748"/>
    </location>
</feature>
<dbReference type="Proteomes" id="UP001198163">
    <property type="component" value="Unassembled WGS sequence"/>
</dbReference>
<evidence type="ECO:0000256" key="1">
    <source>
        <dbReference type="ARBA" id="ARBA00010926"/>
    </source>
</evidence>
<dbReference type="Pfam" id="PF16561">
    <property type="entry name" value="AMPK1_CBM"/>
    <property type="match status" value="1"/>
</dbReference>
<comment type="similarity">
    <text evidence="1">Belongs to the 5'-AMP-activated protein kinase beta subunit family.</text>
</comment>
<keyword evidence="2" id="KW-0732">Signal</keyword>
<dbReference type="RefSeq" id="WP_230757591.1">
    <property type="nucleotide sequence ID" value="NZ_JAINWA010000003.1"/>
</dbReference>
<organism evidence="4 5">
    <name type="scientific">Teretinema zuelzerae</name>
    <dbReference type="NCBI Taxonomy" id="156"/>
    <lineage>
        <taxon>Bacteria</taxon>
        <taxon>Pseudomonadati</taxon>
        <taxon>Spirochaetota</taxon>
        <taxon>Spirochaetia</taxon>
        <taxon>Spirochaetales</taxon>
        <taxon>Treponemataceae</taxon>
        <taxon>Teretinema</taxon>
    </lineage>
</organism>
<evidence type="ECO:0000313" key="4">
    <source>
        <dbReference type="EMBL" id="MCD1655781.1"/>
    </source>
</evidence>
<keyword evidence="5" id="KW-1185">Reference proteome</keyword>
<dbReference type="InterPro" id="IPR014756">
    <property type="entry name" value="Ig_E-set"/>
</dbReference>
<name>A0AAE3JJT7_9SPIR</name>
<gene>
    <name evidence="4" type="ORF">K7J14_13875</name>
</gene>
<dbReference type="Gene3D" id="2.60.40.10">
    <property type="entry name" value="Immunoglobulins"/>
    <property type="match status" value="1"/>
</dbReference>
<dbReference type="InterPro" id="IPR013783">
    <property type="entry name" value="Ig-like_fold"/>
</dbReference>
<comment type="caution">
    <text evidence="4">The sequence shown here is derived from an EMBL/GenBank/DDBJ whole genome shotgun (WGS) entry which is preliminary data.</text>
</comment>
<dbReference type="InterPro" id="IPR032640">
    <property type="entry name" value="AMPK1_CBM"/>
</dbReference>